<dbReference type="InterPro" id="IPR030921">
    <property type="entry name" value="LPS_export_LptB"/>
</dbReference>
<keyword evidence="3" id="KW-0067">ATP-binding</keyword>
<organism evidence="6 7">
    <name type="scientific">Pirellula staleyi (strain ATCC 27377 / DSM 6068 / ICPB 4128)</name>
    <name type="common">Pirella staleyi</name>
    <dbReference type="NCBI Taxonomy" id="530564"/>
    <lineage>
        <taxon>Bacteria</taxon>
        <taxon>Pseudomonadati</taxon>
        <taxon>Planctomycetota</taxon>
        <taxon>Planctomycetia</taxon>
        <taxon>Pirellulales</taxon>
        <taxon>Pirellulaceae</taxon>
        <taxon>Pirellula</taxon>
    </lineage>
</organism>
<evidence type="ECO:0000256" key="3">
    <source>
        <dbReference type="ARBA" id="ARBA00022840"/>
    </source>
</evidence>
<dbReference type="EMBL" id="CP001848">
    <property type="protein sequence ID" value="ADB15307.1"/>
    <property type="molecule type" value="Genomic_DNA"/>
</dbReference>
<reference evidence="6 7" key="1">
    <citation type="journal article" date="2009" name="Stand. Genomic Sci.">
        <title>Complete genome sequence of Pirellula staleyi type strain (ATCC 27377).</title>
        <authorList>
            <person name="Clum A."/>
            <person name="Tindall B.J."/>
            <person name="Sikorski J."/>
            <person name="Ivanova N."/>
            <person name="Mavrommatis K."/>
            <person name="Lucas S."/>
            <person name="Glavina del Rio T."/>
            <person name="Nolan M."/>
            <person name="Chen F."/>
            <person name="Tice H."/>
            <person name="Pitluck S."/>
            <person name="Cheng J.F."/>
            <person name="Chertkov O."/>
            <person name="Brettin T."/>
            <person name="Han C."/>
            <person name="Detter J.C."/>
            <person name="Kuske C."/>
            <person name="Bruce D."/>
            <person name="Goodwin L."/>
            <person name="Ovchinikova G."/>
            <person name="Pati A."/>
            <person name="Mikhailova N."/>
            <person name="Chen A."/>
            <person name="Palaniappan K."/>
            <person name="Land M."/>
            <person name="Hauser L."/>
            <person name="Chang Y.J."/>
            <person name="Jeffries C.D."/>
            <person name="Chain P."/>
            <person name="Rohde M."/>
            <person name="Goker M."/>
            <person name="Bristow J."/>
            <person name="Eisen J.A."/>
            <person name="Markowitz V."/>
            <person name="Hugenholtz P."/>
            <person name="Kyrpides N.C."/>
            <person name="Klenk H.P."/>
            <person name="Lapidus A."/>
        </authorList>
    </citation>
    <scope>NUCLEOTIDE SEQUENCE [LARGE SCALE GENOMIC DNA]</scope>
    <source>
        <strain evidence="7">ATCC 27377 / DSM 6068 / ICPB 4128</strain>
    </source>
</reference>
<feature type="region of interest" description="Disordered" evidence="4">
    <location>
        <begin position="277"/>
        <end position="302"/>
    </location>
</feature>
<dbReference type="Gene3D" id="3.40.50.300">
    <property type="entry name" value="P-loop containing nucleotide triphosphate hydrolases"/>
    <property type="match status" value="1"/>
</dbReference>
<feature type="domain" description="ABC transporter" evidence="5">
    <location>
        <begin position="4"/>
        <end position="237"/>
    </location>
</feature>
<dbReference type="Pfam" id="PF00005">
    <property type="entry name" value="ABC_tran"/>
    <property type="match status" value="1"/>
</dbReference>
<keyword evidence="7" id="KW-1185">Reference proteome</keyword>
<evidence type="ECO:0000259" key="5">
    <source>
        <dbReference type="PROSITE" id="PS50893"/>
    </source>
</evidence>
<dbReference type="InterPro" id="IPR051120">
    <property type="entry name" value="ABC_AA/LPS_Transport"/>
</dbReference>
<proteinExistence type="predicted"/>
<dbReference type="CDD" id="cd03218">
    <property type="entry name" value="ABC_YhbG"/>
    <property type="match status" value="1"/>
</dbReference>
<evidence type="ECO:0000256" key="1">
    <source>
        <dbReference type="ARBA" id="ARBA00022448"/>
    </source>
</evidence>
<dbReference type="SUPFAM" id="SSF52540">
    <property type="entry name" value="P-loop containing nucleoside triphosphate hydrolases"/>
    <property type="match status" value="1"/>
</dbReference>
<dbReference type="NCBIfam" id="TIGR04406">
    <property type="entry name" value="LPS_export_lptB"/>
    <property type="match status" value="1"/>
</dbReference>
<dbReference type="GO" id="GO:0043190">
    <property type="term" value="C:ATP-binding cassette (ABC) transporter complex"/>
    <property type="evidence" value="ECO:0007669"/>
    <property type="project" value="InterPro"/>
</dbReference>
<sequence length="302" mass="33306">MSILVAEGLVKSYGKRRVVDGVSFDVDEAEIVGLLGANGAGKTTSFRMTCGMIDPDQGRVTLGGKDVTAWPMFKRAREGGMGYLAQESSVFRNLTVEQNMLGVMELLGFDYKTRKRRCDDLLEQFRITHIRKSRAGSLSGGERRRLEIARCLVSNPLIILLDEPFTGIDPVTIQGIQVIIRELKSRGISILITDHQVRETLQITDRSYVVDKGTILCHGTPEEVITNPEARKRYFGEGMDIGSTTAAIRSPHFAAKEQPPAPTHAMQMQQELAAKMAAASTARTSRAGVDIHEDETLRADDE</sequence>
<dbReference type="PANTHER" id="PTHR45772:SF10">
    <property type="entry name" value="LIPOPOLYSACCHARIDE EXPORT SYSTEM ATP-BINDING PROTEIN LPTB"/>
    <property type="match status" value="1"/>
</dbReference>
<dbReference type="PROSITE" id="PS00211">
    <property type="entry name" value="ABC_TRANSPORTER_1"/>
    <property type="match status" value="1"/>
</dbReference>
<dbReference type="InterPro" id="IPR027417">
    <property type="entry name" value="P-loop_NTPase"/>
</dbReference>
<dbReference type="GO" id="GO:0055085">
    <property type="term" value="P:transmembrane transport"/>
    <property type="evidence" value="ECO:0007669"/>
    <property type="project" value="InterPro"/>
</dbReference>
<dbReference type="InterPro" id="IPR003593">
    <property type="entry name" value="AAA+_ATPase"/>
</dbReference>
<feature type="compositionally biased region" description="Basic and acidic residues" evidence="4">
    <location>
        <begin position="289"/>
        <end position="302"/>
    </location>
</feature>
<dbReference type="GO" id="GO:0016887">
    <property type="term" value="F:ATP hydrolysis activity"/>
    <property type="evidence" value="ECO:0007669"/>
    <property type="project" value="InterPro"/>
</dbReference>
<keyword evidence="1" id="KW-0813">Transport</keyword>
<protein>
    <submittedName>
        <fullName evidence="6">ABC transporter related protein</fullName>
    </submittedName>
</protein>
<dbReference type="eggNOG" id="COG1137">
    <property type="taxonomic scope" value="Bacteria"/>
</dbReference>
<evidence type="ECO:0000313" key="6">
    <source>
        <dbReference type="EMBL" id="ADB15307.1"/>
    </source>
</evidence>
<feature type="compositionally biased region" description="Low complexity" evidence="4">
    <location>
        <begin position="277"/>
        <end position="287"/>
    </location>
</feature>
<dbReference type="KEGG" id="psl:Psta_0620"/>
<dbReference type="HOGENOM" id="CLU_000604_1_2_0"/>
<accession>D2R4F9</accession>
<evidence type="ECO:0000256" key="4">
    <source>
        <dbReference type="SAM" id="MobiDB-lite"/>
    </source>
</evidence>
<dbReference type="AlphaFoldDB" id="D2R4F9"/>
<gene>
    <name evidence="6" type="ordered locus">Psta_0620</name>
</gene>
<evidence type="ECO:0000256" key="2">
    <source>
        <dbReference type="ARBA" id="ARBA00022741"/>
    </source>
</evidence>
<dbReference type="SMART" id="SM00382">
    <property type="entry name" value="AAA"/>
    <property type="match status" value="1"/>
</dbReference>
<dbReference type="PANTHER" id="PTHR45772">
    <property type="entry name" value="CONSERVED COMPONENT OF ABC TRANSPORTER FOR NATURAL AMINO ACIDS-RELATED"/>
    <property type="match status" value="1"/>
</dbReference>
<dbReference type="InterPro" id="IPR003439">
    <property type="entry name" value="ABC_transporter-like_ATP-bd"/>
</dbReference>
<dbReference type="InterPro" id="IPR017871">
    <property type="entry name" value="ABC_transporter-like_CS"/>
</dbReference>
<evidence type="ECO:0000313" key="7">
    <source>
        <dbReference type="Proteomes" id="UP000001887"/>
    </source>
</evidence>
<dbReference type="GO" id="GO:0005524">
    <property type="term" value="F:ATP binding"/>
    <property type="evidence" value="ECO:0007669"/>
    <property type="project" value="UniProtKB-KW"/>
</dbReference>
<dbReference type="PROSITE" id="PS50893">
    <property type="entry name" value="ABC_TRANSPORTER_2"/>
    <property type="match status" value="1"/>
</dbReference>
<dbReference type="OrthoDB" id="9805514at2"/>
<name>D2R4F9_PIRSD</name>
<dbReference type="STRING" id="530564.Psta_0620"/>
<keyword evidence="2" id="KW-0547">Nucleotide-binding</keyword>
<dbReference type="Proteomes" id="UP000001887">
    <property type="component" value="Chromosome"/>
</dbReference>